<dbReference type="InterPro" id="IPR033120">
    <property type="entry name" value="HOTDOG_ACOT"/>
</dbReference>
<organism evidence="5 6">
    <name type="scientific">Deinobacterium chartae</name>
    <dbReference type="NCBI Taxonomy" id="521158"/>
    <lineage>
        <taxon>Bacteria</taxon>
        <taxon>Thermotogati</taxon>
        <taxon>Deinococcota</taxon>
        <taxon>Deinococci</taxon>
        <taxon>Deinococcales</taxon>
        <taxon>Deinococcaceae</taxon>
        <taxon>Deinobacterium</taxon>
    </lineage>
</organism>
<accession>A0A841I7S2</accession>
<comment type="similarity">
    <text evidence="1">Belongs to the acyl coenzyme A hydrolase family.</text>
</comment>
<evidence type="ECO:0000256" key="1">
    <source>
        <dbReference type="ARBA" id="ARBA00010458"/>
    </source>
</evidence>
<dbReference type="GO" id="GO:0052816">
    <property type="term" value="F:long-chain fatty acyl-CoA hydrolase activity"/>
    <property type="evidence" value="ECO:0007669"/>
    <property type="project" value="TreeGrafter"/>
</dbReference>
<feature type="domain" description="HotDog ACOT-type" evidence="4">
    <location>
        <begin position="1"/>
        <end position="111"/>
    </location>
</feature>
<dbReference type="InterPro" id="IPR040170">
    <property type="entry name" value="Cytosol_ACT"/>
</dbReference>
<dbReference type="AlphaFoldDB" id="A0A841I7S2"/>
<dbReference type="Gene3D" id="3.10.129.10">
    <property type="entry name" value="Hotdog Thioesterase"/>
    <property type="match status" value="1"/>
</dbReference>
<reference evidence="5 6" key="1">
    <citation type="submission" date="2020-08" db="EMBL/GenBank/DDBJ databases">
        <title>Genomic Encyclopedia of Type Strains, Phase IV (KMG-IV): sequencing the most valuable type-strain genomes for metagenomic binning, comparative biology and taxonomic classification.</title>
        <authorList>
            <person name="Goeker M."/>
        </authorList>
    </citation>
    <scope>NUCLEOTIDE SEQUENCE [LARGE SCALE GENOMIC DNA]</scope>
    <source>
        <strain evidence="5 6">DSM 21458</strain>
    </source>
</reference>
<dbReference type="PANTHER" id="PTHR11049">
    <property type="entry name" value="ACYL COENZYME A THIOESTER HYDROLASE"/>
    <property type="match status" value="1"/>
</dbReference>
<name>A0A841I7S2_9DEIO</name>
<keyword evidence="2 3" id="KW-0378">Hydrolase</keyword>
<dbReference type="RefSeq" id="WP_183988595.1">
    <property type="nucleotide sequence ID" value="NZ_JACHHG010000016.1"/>
</dbReference>
<dbReference type="SUPFAM" id="SSF54637">
    <property type="entry name" value="Thioesterase/thiol ester dehydrase-isomerase"/>
    <property type="match status" value="1"/>
</dbReference>
<evidence type="ECO:0000313" key="6">
    <source>
        <dbReference type="Proteomes" id="UP000569951"/>
    </source>
</evidence>
<dbReference type="InterPro" id="IPR006683">
    <property type="entry name" value="Thioestr_dom"/>
</dbReference>
<dbReference type="GO" id="GO:0006637">
    <property type="term" value="P:acyl-CoA metabolic process"/>
    <property type="evidence" value="ECO:0007669"/>
    <property type="project" value="TreeGrafter"/>
</dbReference>
<evidence type="ECO:0000256" key="2">
    <source>
        <dbReference type="ARBA" id="ARBA00022801"/>
    </source>
</evidence>
<dbReference type="PANTHER" id="PTHR11049:SF24">
    <property type="entry name" value="CYTOSOLIC ACYL COENZYME A THIOESTER HYDROLASE"/>
    <property type="match status" value="1"/>
</dbReference>
<sequence length="126" mass="14003">METRIVHAVFPGMTNHYHTLFGGEALAWMDSAAFIAATRHCHARVVTAHTDPIDFRRPVPQGTLAELIARVVETGRSRIVVEVELWTEQMYSDARELACRGRFVMVAVDEQGRPIPVPPLSAQVPA</sequence>
<dbReference type="Pfam" id="PF03061">
    <property type="entry name" value="4HBT"/>
    <property type="match status" value="1"/>
</dbReference>
<keyword evidence="6" id="KW-1185">Reference proteome</keyword>
<dbReference type="CDD" id="cd03442">
    <property type="entry name" value="BFIT_BACH"/>
    <property type="match status" value="1"/>
</dbReference>
<dbReference type="PROSITE" id="PS51770">
    <property type="entry name" value="HOTDOG_ACOT"/>
    <property type="match status" value="1"/>
</dbReference>
<comment type="caution">
    <text evidence="5">The sequence shown here is derived from an EMBL/GenBank/DDBJ whole genome shotgun (WGS) entry which is preliminary data.</text>
</comment>
<evidence type="ECO:0000313" key="5">
    <source>
        <dbReference type="EMBL" id="MBB6099855.1"/>
    </source>
</evidence>
<protein>
    <submittedName>
        <fullName evidence="5">Acyl-CoA hydrolase</fullName>
    </submittedName>
</protein>
<evidence type="ECO:0000259" key="4">
    <source>
        <dbReference type="PROSITE" id="PS51770"/>
    </source>
</evidence>
<proteinExistence type="inferred from homology"/>
<evidence type="ECO:0000256" key="3">
    <source>
        <dbReference type="PROSITE-ProRule" id="PRU01106"/>
    </source>
</evidence>
<dbReference type="EMBL" id="JACHHG010000016">
    <property type="protein sequence ID" value="MBB6099855.1"/>
    <property type="molecule type" value="Genomic_DNA"/>
</dbReference>
<dbReference type="GO" id="GO:0009062">
    <property type="term" value="P:fatty acid catabolic process"/>
    <property type="evidence" value="ECO:0007669"/>
    <property type="project" value="TreeGrafter"/>
</dbReference>
<gene>
    <name evidence="5" type="ORF">HNR42_003315</name>
</gene>
<dbReference type="GO" id="GO:0005829">
    <property type="term" value="C:cytosol"/>
    <property type="evidence" value="ECO:0007669"/>
    <property type="project" value="TreeGrafter"/>
</dbReference>
<dbReference type="Proteomes" id="UP000569951">
    <property type="component" value="Unassembled WGS sequence"/>
</dbReference>
<dbReference type="InterPro" id="IPR029069">
    <property type="entry name" value="HotDog_dom_sf"/>
</dbReference>